<protein>
    <submittedName>
        <fullName evidence="2">Uncharacterized protein</fullName>
    </submittedName>
</protein>
<evidence type="ECO:0000256" key="1">
    <source>
        <dbReference type="SAM" id="MobiDB-lite"/>
    </source>
</evidence>
<dbReference type="EMBL" id="DF843186">
    <property type="protein sequence ID" value="GAT47177.1"/>
    <property type="molecule type" value="Genomic_DNA"/>
</dbReference>
<reference evidence="2" key="1">
    <citation type="submission" date="2014-09" db="EMBL/GenBank/DDBJ databases">
        <title>Genome sequence of the luminous mushroom Mycena chlorophos for searching fungal bioluminescence genes.</title>
        <authorList>
            <person name="Tanaka Y."/>
            <person name="Kasuga D."/>
            <person name="Oba Y."/>
            <person name="Hase S."/>
            <person name="Sato K."/>
            <person name="Oba Y."/>
            <person name="Sakakibara Y."/>
        </authorList>
    </citation>
    <scope>NUCLEOTIDE SEQUENCE</scope>
</reference>
<sequence length="66" mass="7253">MQKRADFRLKMPPSEGTACAWTRSTTPAHAGRHLETTLNDDKQFAAHGVGRPFGTMLDNAERTPNG</sequence>
<evidence type="ECO:0000313" key="2">
    <source>
        <dbReference type="EMBL" id="GAT47177.1"/>
    </source>
</evidence>
<name>A0ABQ0L7R6_MYCCL</name>
<evidence type="ECO:0000313" key="3">
    <source>
        <dbReference type="Proteomes" id="UP000815677"/>
    </source>
</evidence>
<proteinExistence type="predicted"/>
<feature type="region of interest" description="Disordered" evidence="1">
    <location>
        <begin position="1"/>
        <end position="23"/>
    </location>
</feature>
<organism evidence="2 3">
    <name type="scientific">Mycena chlorophos</name>
    <name type="common">Agaric fungus</name>
    <name type="synonym">Agaricus chlorophos</name>
    <dbReference type="NCBI Taxonomy" id="658473"/>
    <lineage>
        <taxon>Eukaryota</taxon>
        <taxon>Fungi</taxon>
        <taxon>Dikarya</taxon>
        <taxon>Basidiomycota</taxon>
        <taxon>Agaricomycotina</taxon>
        <taxon>Agaricomycetes</taxon>
        <taxon>Agaricomycetidae</taxon>
        <taxon>Agaricales</taxon>
        <taxon>Marasmiineae</taxon>
        <taxon>Mycenaceae</taxon>
        <taxon>Mycena</taxon>
    </lineage>
</organism>
<dbReference type="Proteomes" id="UP000815677">
    <property type="component" value="Unassembled WGS sequence"/>
</dbReference>
<keyword evidence="3" id="KW-1185">Reference proteome</keyword>
<gene>
    <name evidence="2" type="ORF">MCHLO_04651</name>
</gene>
<accession>A0ABQ0L7R6</accession>